<evidence type="ECO:0000313" key="1">
    <source>
        <dbReference type="EMBL" id="KAG2572824.1"/>
    </source>
</evidence>
<organism evidence="1 2">
    <name type="scientific">Panicum virgatum</name>
    <name type="common">Blackwell switchgrass</name>
    <dbReference type="NCBI Taxonomy" id="38727"/>
    <lineage>
        <taxon>Eukaryota</taxon>
        <taxon>Viridiplantae</taxon>
        <taxon>Streptophyta</taxon>
        <taxon>Embryophyta</taxon>
        <taxon>Tracheophyta</taxon>
        <taxon>Spermatophyta</taxon>
        <taxon>Magnoliopsida</taxon>
        <taxon>Liliopsida</taxon>
        <taxon>Poales</taxon>
        <taxon>Poaceae</taxon>
        <taxon>PACMAD clade</taxon>
        <taxon>Panicoideae</taxon>
        <taxon>Panicodae</taxon>
        <taxon>Paniceae</taxon>
        <taxon>Panicinae</taxon>
        <taxon>Panicum</taxon>
        <taxon>Panicum sect. Hiantes</taxon>
    </lineage>
</organism>
<dbReference type="Proteomes" id="UP000823388">
    <property type="component" value="Chromosome 7K"/>
</dbReference>
<dbReference type="EMBL" id="CM029049">
    <property type="protein sequence ID" value="KAG2572824.1"/>
    <property type="molecule type" value="Genomic_DNA"/>
</dbReference>
<accession>A0A8T0QNJ5</accession>
<sequence>MGKTCMLICCPCKFPTNKESLPLIKICNYLKLIRRHFVFMIEGKQRRRRRENELLCLAKGVWFSMCFCRITSPLSSVPMSRWMGALSTRASGTRQEDHIRLRPLCYRGVDVFILSSLVSRKSYENVLKKAQHFHLQYTMYCFSLQILACRVCHHEHSKQVELDEPYK</sequence>
<dbReference type="AlphaFoldDB" id="A0A8T0QNJ5"/>
<name>A0A8T0QNJ5_PANVG</name>
<proteinExistence type="predicted"/>
<gene>
    <name evidence="1" type="ORF">PVAP13_7KG203965</name>
</gene>
<comment type="caution">
    <text evidence="1">The sequence shown here is derived from an EMBL/GenBank/DDBJ whole genome shotgun (WGS) entry which is preliminary data.</text>
</comment>
<reference evidence="1" key="1">
    <citation type="submission" date="2020-05" db="EMBL/GenBank/DDBJ databases">
        <title>WGS assembly of Panicum virgatum.</title>
        <authorList>
            <person name="Lovell J.T."/>
            <person name="Jenkins J."/>
            <person name="Shu S."/>
            <person name="Juenger T.E."/>
            <person name="Schmutz J."/>
        </authorList>
    </citation>
    <scope>NUCLEOTIDE SEQUENCE</scope>
    <source>
        <strain evidence="1">AP13</strain>
    </source>
</reference>
<keyword evidence="2" id="KW-1185">Reference proteome</keyword>
<evidence type="ECO:0000313" key="2">
    <source>
        <dbReference type="Proteomes" id="UP000823388"/>
    </source>
</evidence>
<protein>
    <submittedName>
        <fullName evidence="1">Uncharacterized protein</fullName>
    </submittedName>
</protein>